<dbReference type="InterPro" id="IPR018062">
    <property type="entry name" value="HTH_AraC-typ_CS"/>
</dbReference>
<dbReference type="InterPro" id="IPR020449">
    <property type="entry name" value="Tscrpt_reg_AraC-type_HTH"/>
</dbReference>
<organism evidence="6 7">
    <name type="scientific">Plantimonas leprariae</name>
    <dbReference type="NCBI Taxonomy" id="2615207"/>
    <lineage>
        <taxon>Bacteria</taxon>
        <taxon>Pseudomonadati</taxon>
        <taxon>Pseudomonadota</taxon>
        <taxon>Alphaproteobacteria</taxon>
        <taxon>Hyphomicrobiales</taxon>
        <taxon>Aurantimonadaceae</taxon>
        <taxon>Plantimonas</taxon>
    </lineage>
</organism>
<dbReference type="GO" id="GO:0043565">
    <property type="term" value="F:sequence-specific DNA binding"/>
    <property type="evidence" value="ECO:0007669"/>
    <property type="project" value="InterPro"/>
</dbReference>
<dbReference type="Gene3D" id="1.10.10.60">
    <property type="entry name" value="Homeodomain-like"/>
    <property type="match status" value="1"/>
</dbReference>
<name>A0A7V7PMF4_9HYPH</name>
<dbReference type="EMBL" id="VZDO01000014">
    <property type="protein sequence ID" value="KAB0678062.1"/>
    <property type="molecule type" value="Genomic_DNA"/>
</dbReference>
<sequence length="340" mass="37118">MLDVSSDFPELSPADPLTAILRGLRFEGVEYGRCRMAGDWGYLFAAQEAETRFHFVAQAGCWLRASDGAWIQLRQGDAMLVPRGAEHALASAPDVPLQLFPRWECHRICDDVFDFQSGSDSDATVLFCGSMRVSLDPLHPLLRMMPEIMRADEMLLKEPAIPHLLEAMNAEMCLSRIGAGGILARLADVLAAKIIRAWIEHGCGDATGWIAAMRDPDLGRVIAAVHAAPERDWTVTELAKLMGASRSGFAAKFAAVVGESPARYVAQVRMHQARQWLSRDGVRVSEAARRLGFESEATFSRAFKRIIGAPPVQFRARTTASATGLPTTTSPGVTARDRAA</sequence>
<dbReference type="InterPro" id="IPR018060">
    <property type="entry name" value="HTH_AraC"/>
</dbReference>
<protein>
    <submittedName>
        <fullName evidence="6">AraC family transcriptional regulator</fullName>
    </submittedName>
</protein>
<accession>A0A7V7PMF4</accession>
<evidence type="ECO:0000256" key="1">
    <source>
        <dbReference type="ARBA" id="ARBA00023015"/>
    </source>
</evidence>
<dbReference type="Pfam" id="PF12852">
    <property type="entry name" value="Cupin_6"/>
    <property type="match status" value="1"/>
</dbReference>
<feature type="domain" description="HTH araC/xylS-type" evidence="5">
    <location>
        <begin position="219"/>
        <end position="317"/>
    </location>
</feature>
<dbReference type="InterPro" id="IPR032783">
    <property type="entry name" value="AraC_lig"/>
</dbReference>
<dbReference type="RefSeq" id="WP_150971581.1">
    <property type="nucleotide sequence ID" value="NZ_VZDO01000014.1"/>
</dbReference>
<dbReference type="SUPFAM" id="SSF46689">
    <property type="entry name" value="Homeodomain-like"/>
    <property type="match status" value="2"/>
</dbReference>
<dbReference type="PANTHER" id="PTHR46796:SF7">
    <property type="entry name" value="ARAC FAMILY TRANSCRIPTIONAL REGULATOR"/>
    <property type="match status" value="1"/>
</dbReference>
<evidence type="ECO:0000259" key="5">
    <source>
        <dbReference type="PROSITE" id="PS01124"/>
    </source>
</evidence>
<dbReference type="PANTHER" id="PTHR46796">
    <property type="entry name" value="HTH-TYPE TRANSCRIPTIONAL ACTIVATOR RHAS-RELATED"/>
    <property type="match status" value="1"/>
</dbReference>
<dbReference type="PROSITE" id="PS00041">
    <property type="entry name" value="HTH_ARAC_FAMILY_1"/>
    <property type="match status" value="1"/>
</dbReference>
<dbReference type="InterPro" id="IPR011051">
    <property type="entry name" value="RmlC_Cupin_sf"/>
</dbReference>
<dbReference type="InterPro" id="IPR009057">
    <property type="entry name" value="Homeodomain-like_sf"/>
</dbReference>
<evidence type="ECO:0000256" key="4">
    <source>
        <dbReference type="SAM" id="MobiDB-lite"/>
    </source>
</evidence>
<keyword evidence="2" id="KW-0238">DNA-binding</keyword>
<dbReference type="SMART" id="SM00342">
    <property type="entry name" value="HTH_ARAC"/>
    <property type="match status" value="1"/>
</dbReference>
<gene>
    <name evidence="6" type="ORF">F6X38_16685</name>
</gene>
<feature type="compositionally biased region" description="Low complexity" evidence="4">
    <location>
        <begin position="318"/>
        <end position="332"/>
    </location>
</feature>
<dbReference type="InterPro" id="IPR050204">
    <property type="entry name" value="AraC_XylS_family_regulators"/>
</dbReference>
<dbReference type="PROSITE" id="PS01124">
    <property type="entry name" value="HTH_ARAC_FAMILY_2"/>
    <property type="match status" value="1"/>
</dbReference>
<dbReference type="AlphaFoldDB" id="A0A7V7PMF4"/>
<evidence type="ECO:0000256" key="3">
    <source>
        <dbReference type="ARBA" id="ARBA00023163"/>
    </source>
</evidence>
<evidence type="ECO:0000313" key="6">
    <source>
        <dbReference type="EMBL" id="KAB0678062.1"/>
    </source>
</evidence>
<keyword evidence="3" id="KW-0804">Transcription</keyword>
<dbReference type="PRINTS" id="PR00032">
    <property type="entry name" value="HTHARAC"/>
</dbReference>
<feature type="region of interest" description="Disordered" evidence="4">
    <location>
        <begin position="318"/>
        <end position="340"/>
    </location>
</feature>
<evidence type="ECO:0000256" key="2">
    <source>
        <dbReference type="ARBA" id="ARBA00023125"/>
    </source>
</evidence>
<dbReference type="GO" id="GO:0003700">
    <property type="term" value="F:DNA-binding transcription factor activity"/>
    <property type="evidence" value="ECO:0007669"/>
    <property type="project" value="InterPro"/>
</dbReference>
<evidence type="ECO:0000313" key="7">
    <source>
        <dbReference type="Proteomes" id="UP000432089"/>
    </source>
</evidence>
<keyword evidence="1" id="KW-0805">Transcription regulation</keyword>
<comment type="caution">
    <text evidence="6">The sequence shown here is derived from an EMBL/GenBank/DDBJ whole genome shotgun (WGS) entry which is preliminary data.</text>
</comment>
<dbReference type="SUPFAM" id="SSF51182">
    <property type="entry name" value="RmlC-like cupins"/>
    <property type="match status" value="1"/>
</dbReference>
<reference evidence="6 7" key="1">
    <citation type="submission" date="2019-09" db="EMBL/GenBank/DDBJ databases">
        <title>YIM 132180 draft genome.</title>
        <authorList>
            <person name="Zhang K."/>
        </authorList>
    </citation>
    <scope>NUCLEOTIDE SEQUENCE [LARGE SCALE GENOMIC DNA]</scope>
    <source>
        <strain evidence="6 7">YIM 132180</strain>
    </source>
</reference>
<keyword evidence="7" id="KW-1185">Reference proteome</keyword>
<proteinExistence type="predicted"/>
<dbReference type="Proteomes" id="UP000432089">
    <property type="component" value="Unassembled WGS sequence"/>
</dbReference>
<dbReference type="Pfam" id="PF12833">
    <property type="entry name" value="HTH_18"/>
    <property type="match status" value="1"/>
</dbReference>